<dbReference type="InterPro" id="IPR025250">
    <property type="entry name" value="DUF4199"/>
</dbReference>
<feature type="transmembrane region" description="Helical" evidence="1">
    <location>
        <begin position="74"/>
        <end position="94"/>
    </location>
</feature>
<keyword evidence="1" id="KW-0472">Membrane</keyword>
<dbReference type="Proteomes" id="UP000470771">
    <property type="component" value="Unassembled WGS sequence"/>
</dbReference>
<name>A0A6N9NGU0_9FLAO</name>
<feature type="transmembrane region" description="Helical" evidence="1">
    <location>
        <begin position="35"/>
        <end position="53"/>
    </location>
</feature>
<organism evidence="2 3">
    <name type="scientific">Acidiluteibacter ferrifornacis</name>
    <dbReference type="NCBI Taxonomy" id="2692424"/>
    <lineage>
        <taxon>Bacteria</taxon>
        <taxon>Pseudomonadati</taxon>
        <taxon>Bacteroidota</taxon>
        <taxon>Flavobacteriia</taxon>
        <taxon>Flavobacteriales</taxon>
        <taxon>Cryomorphaceae</taxon>
        <taxon>Acidiluteibacter</taxon>
    </lineage>
</organism>
<keyword evidence="3" id="KW-1185">Reference proteome</keyword>
<evidence type="ECO:0000313" key="3">
    <source>
        <dbReference type="Proteomes" id="UP000470771"/>
    </source>
</evidence>
<evidence type="ECO:0000313" key="2">
    <source>
        <dbReference type="EMBL" id="NBG65868.1"/>
    </source>
</evidence>
<dbReference type="AlphaFoldDB" id="A0A6N9NGU0"/>
<sequence length="166" mass="18756">MTKTVFSTAVWFTVFSVLLKMIIFFSGQQFTDFDLYLGLGYVFLLMTAIFITIRNHKLKVGGTSAFVDDFKAGMKVTALYAILMSAFIYSYYTFIDPDYFTIMLQQKVAEAEAAGNTNIEEVQKAGEFVLSPYFQSTVSLVIFLIIGGFYSALITFFVRKMKGFGH</sequence>
<gene>
    <name evidence="2" type="ORF">GQN54_07035</name>
</gene>
<evidence type="ECO:0000256" key="1">
    <source>
        <dbReference type="SAM" id="Phobius"/>
    </source>
</evidence>
<dbReference type="RefSeq" id="WP_160632827.1">
    <property type="nucleotide sequence ID" value="NZ_WWNE01000006.1"/>
</dbReference>
<keyword evidence="1" id="KW-1133">Transmembrane helix</keyword>
<dbReference type="EMBL" id="WWNE01000006">
    <property type="protein sequence ID" value="NBG65868.1"/>
    <property type="molecule type" value="Genomic_DNA"/>
</dbReference>
<proteinExistence type="predicted"/>
<dbReference type="Pfam" id="PF13858">
    <property type="entry name" value="DUF4199"/>
    <property type="match status" value="1"/>
</dbReference>
<accession>A0A6N9NGU0</accession>
<feature type="transmembrane region" description="Helical" evidence="1">
    <location>
        <begin position="138"/>
        <end position="158"/>
    </location>
</feature>
<comment type="caution">
    <text evidence="2">The sequence shown here is derived from an EMBL/GenBank/DDBJ whole genome shotgun (WGS) entry which is preliminary data.</text>
</comment>
<reference evidence="2 3" key="1">
    <citation type="submission" date="2019-12" db="EMBL/GenBank/DDBJ databases">
        <authorList>
            <person name="Zhao J."/>
        </authorList>
    </citation>
    <scope>NUCLEOTIDE SEQUENCE [LARGE SCALE GENOMIC DNA]</scope>
    <source>
        <strain evidence="2 3">S-15</strain>
    </source>
</reference>
<keyword evidence="1" id="KW-0812">Transmembrane</keyword>
<protein>
    <submittedName>
        <fullName evidence="2">DUF4199 family protein</fullName>
    </submittedName>
</protein>